<organism evidence="2 3">
    <name type="scientific">Cryptomeria japonica</name>
    <name type="common">Japanese cedar</name>
    <name type="synonym">Cupressus japonica</name>
    <dbReference type="NCBI Taxonomy" id="3369"/>
    <lineage>
        <taxon>Eukaryota</taxon>
        <taxon>Viridiplantae</taxon>
        <taxon>Streptophyta</taxon>
        <taxon>Embryophyta</taxon>
        <taxon>Tracheophyta</taxon>
        <taxon>Spermatophyta</taxon>
        <taxon>Pinopsida</taxon>
        <taxon>Pinidae</taxon>
        <taxon>Conifers II</taxon>
        <taxon>Cupressales</taxon>
        <taxon>Cupressaceae</taxon>
        <taxon>Cryptomeria</taxon>
    </lineage>
</organism>
<sequence length="210" mass="21072">MDMEGMLRVDLFLDKKSWSTHTQSTASTDSAPSTYAAGYRSLNSESLSPSRASESGSRPGDASGFASATRAAHGSATGYDISGYAGGSGNGLGLDAGPGSETGTGRYVIGTDTRYSTGSTGVTGSSAQSTGSTATGASAGSVQTTEPTSPAAGPILKLVLLLYNPHPNLHLDLEEMPREYGIGRDVAGCGTVTGGYGSGSESIAREDLGV</sequence>
<feature type="compositionally biased region" description="Polar residues" evidence="1">
    <location>
        <begin position="19"/>
        <end position="33"/>
    </location>
</feature>
<feature type="region of interest" description="Disordered" evidence="1">
    <location>
        <begin position="103"/>
        <end position="149"/>
    </location>
</feature>
<evidence type="ECO:0000256" key="1">
    <source>
        <dbReference type="SAM" id="MobiDB-lite"/>
    </source>
</evidence>
<reference evidence="2" key="1">
    <citation type="submission" date="2022-12" db="EMBL/GenBank/DDBJ databases">
        <title>Chromosome-Level Genome Assembly of Japanese Cedar (Cryptomeriajaponica D. Don).</title>
        <authorList>
            <person name="Fujino T."/>
            <person name="Yamaguchi K."/>
            <person name="Yokoyama T."/>
            <person name="Hamanaka T."/>
            <person name="Harazono Y."/>
            <person name="Kamada H."/>
            <person name="Kobayashi W."/>
            <person name="Ujino-Ihara T."/>
            <person name="Uchiyama K."/>
            <person name="Matsumoto A."/>
            <person name="Izuno A."/>
            <person name="Tsumura Y."/>
            <person name="Toyoda A."/>
            <person name="Shigenobu S."/>
            <person name="Moriguchi Y."/>
            <person name="Ueno S."/>
            <person name="Kasahara M."/>
        </authorList>
    </citation>
    <scope>NUCLEOTIDE SEQUENCE</scope>
</reference>
<dbReference type="AlphaFoldDB" id="A0AAD3NVK4"/>
<proteinExistence type="predicted"/>
<accession>A0AAD3NVK4</accession>
<feature type="compositionally biased region" description="Low complexity" evidence="1">
    <location>
        <begin position="116"/>
        <end position="145"/>
    </location>
</feature>
<feature type="region of interest" description="Disordered" evidence="1">
    <location>
        <begin position="18"/>
        <end position="69"/>
    </location>
</feature>
<gene>
    <name evidence="2" type="ORF">SUGI_1495370</name>
</gene>
<dbReference type="EMBL" id="BSEH01000728">
    <property type="protein sequence ID" value="GLJ59159.1"/>
    <property type="molecule type" value="Genomic_DNA"/>
</dbReference>
<name>A0AAD3NVK4_CRYJA</name>
<evidence type="ECO:0000313" key="2">
    <source>
        <dbReference type="EMBL" id="GLJ59159.1"/>
    </source>
</evidence>
<evidence type="ECO:0000313" key="3">
    <source>
        <dbReference type="Proteomes" id="UP001234787"/>
    </source>
</evidence>
<protein>
    <submittedName>
        <fullName evidence="2">Uncharacterized protein</fullName>
    </submittedName>
</protein>
<comment type="caution">
    <text evidence="2">The sequence shown here is derived from an EMBL/GenBank/DDBJ whole genome shotgun (WGS) entry which is preliminary data.</text>
</comment>
<dbReference type="Proteomes" id="UP001234787">
    <property type="component" value="Unassembled WGS sequence"/>
</dbReference>
<keyword evidence="3" id="KW-1185">Reference proteome</keyword>
<feature type="compositionally biased region" description="Low complexity" evidence="1">
    <location>
        <begin position="41"/>
        <end position="60"/>
    </location>
</feature>